<accession>A0A8J2H770</accession>
<dbReference type="FunFam" id="3.40.50.1000:FF:000078">
    <property type="entry name" value="Bifunctional polynucleotide phosphatase/kinase"/>
    <property type="match status" value="1"/>
</dbReference>
<dbReference type="NCBIfam" id="TIGR01662">
    <property type="entry name" value="HAD-SF-IIIA"/>
    <property type="match status" value="1"/>
</dbReference>
<dbReference type="GO" id="GO:0046404">
    <property type="term" value="F:ATP-dependent polydeoxyribonucleotide 5'-hydroxyl-kinase activity"/>
    <property type="evidence" value="ECO:0007669"/>
    <property type="project" value="TreeGrafter"/>
</dbReference>
<dbReference type="InterPro" id="IPR041388">
    <property type="entry name" value="FHA_2"/>
</dbReference>
<dbReference type="GO" id="GO:0046403">
    <property type="term" value="F:polynucleotide 3'-phosphatase activity"/>
    <property type="evidence" value="ECO:0007669"/>
    <property type="project" value="TreeGrafter"/>
</dbReference>
<dbReference type="Proteomes" id="UP000786811">
    <property type="component" value="Unassembled WGS sequence"/>
</dbReference>
<dbReference type="Gene3D" id="2.60.200.20">
    <property type="match status" value="1"/>
</dbReference>
<protein>
    <submittedName>
        <fullName evidence="8">Similar to PNKP: Bifunctional polynucleotide phosphatase/kinase (Homo sapiens)</fullName>
    </submittedName>
</protein>
<dbReference type="CDD" id="cd01625">
    <property type="entry name" value="HAD_PNP"/>
    <property type="match status" value="1"/>
</dbReference>
<dbReference type="FunFam" id="3.40.50.300:FF:000737">
    <property type="entry name" value="Bifunctional polynucleotide phosphatase/kinase"/>
    <property type="match status" value="1"/>
</dbReference>
<dbReference type="SUPFAM" id="SSF52540">
    <property type="entry name" value="P-loop containing nucleoside triphosphate hydrolases"/>
    <property type="match status" value="1"/>
</dbReference>
<feature type="compositionally biased region" description="Polar residues" evidence="6">
    <location>
        <begin position="127"/>
        <end position="138"/>
    </location>
</feature>
<feature type="domain" description="PNK FHA" evidence="7">
    <location>
        <begin position="25"/>
        <end position="95"/>
    </location>
</feature>
<reference evidence="8" key="1">
    <citation type="submission" date="2021-04" db="EMBL/GenBank/DDBJ databases">
        <authorList>
            <person name="Chebbi M.A.C M."/>
        </authorList>
    </citation>
    <scope>NUCLEOTIDE SEQUENCE</scope>
</reference>
<proteinExistence type="predicted"/>
<dbReference type="Gene3D" id="3.40.50.1000">
    <property type="entry name" value="HAD superfamily/HAD-like"/>
    <property type="match status" value="1"/>
</dbReference>
<keyword evidence="9" id="KW-1185">Reference proteome</keyword>
<evidence type="ECO:0000256" key="1">
    <source>
        <dbReference type="ARBA" id="ARBA00004123"/>
    </source>
</evidence>
<dbReference type="EMBL" id="CAJNRD030001117">
    <property type="protein sequence ID" value="CAG5079088.1"/>
    <property type="molecule type" value="Genomic_DNA"/>
</dbReference>
<evidence type="ECO:0000259" key="7">
    <source>
        <dbReference type="Pfam" id="PF17913"/>
    </source>
</evidence>
<dbReference type="Pfam" id="PF13671">
    <property type="entry name" value="AAA_33"/>
    <property type="match status" value="1"/>
</dbReference>
<dbReference type="Gene3D" id="3.40.50.300">
    <property type="entry name" value="P-loop containing nucleotide triphosphate hydrolases"/>
    <property type="match status" value="1"/>
</dbReference>
<keyword evidence="4" id="KW-0234">DNA repair</keyword>
<gene>
    <name evidence="8" type="ORF">HICCMSTLAB_LOCUS2918</name>
</gene>
<dbReference type="Pfam" id="PF17913">
    <property type="entry name" value="FHA_2"/>
    <property type="match status" value="1"/>
</dbReference>
<dbReference type="PANTHER" id="PTHR12083">
    <property type="entry name" value="BIFUNCTIONAL POLYNUCLEOTIDE PHOSPHATASE/KINASE"/>
    <property type="match status" value="1"/>
</dbReference>
<dbReference type="InterPro" id="IPR006551">
    <property type="entry name" value="Polynucleotide_phosphatase"/>
</dbReference>
<keyword evidence="5" id="KW-0539">Nucleus</keyword>
<evidence type="ECO:0000313" key="9">
    <source>
        <dbReference type="Proteomes" id="UP000786811"/>
    </source>
</evidence>
<evidence type="ECO:0000256" key="3">
    <source>
        <dbReference type="ARBA" id="ARBA00022801"/>
    </source>
</evidence>
<dbReference type="SUPFAM" id="SSF56784">
    <property type="entry name" value="HAD-like"/>
    <property type="match status" value="1"/>
</dbReference>
<comment type="subcellular location">
    <subcellularLocation>
        <location evidence="1">Nucleus</location>
    </subcellularLocation>
</comment>
<organism evidence="8 9">
    <name type="scientific">Cotesia congregata</name>
    <name type="common">Parasitoid wasp</name>
    <name type="synonym">Apanteles congregatus</name>
    <dbReference type="NCBI Taxonomy" id="51543"/>
    <lineage>
        <taxon>Eukaryota</taxon>
        <taxon>Metazoa</taxon>
        <taxon>Ecdysozoa</taxon>
        <taxon>Arthropoda</taxon>
        <taxon>Hexapoda</taxon>
        <taxon>Insecta</taxon>
        <taxon>Pterygota</taxon>
        <taxon>Neoptera</taxon>
        <taxon>Endopterygota</taxon>
        <taxon>Hymenoptera</taxon>
        <taxon>Apocrita</taxon>
        <taxon>Ichneumonoidea</taxon>
        <taxon>Braconidae</taxon>
        <taxon>Microgastrinae</taxon>
        <taxon>Cotesia</taxon>
    </lineage>
</organism>
<dbReference type="InterPro" id="IPR023214">
    <property type="entry name" value="HAD_sf"/>
</dbReference>
<dbReference type="InterPro" id="IPR006549">
    <property type="entry name" value="HAD-SF_hydro_IIIA"/>
</dbReference>
<dbReference type="InterPro" id="IPR008984">
    <property type="entry name" value="SMAD_FHA_dom_sf"/>
</dbReference>
<dbReference type="InterPro" id="IPR027417">
    <property type="entry name" value="P-loop_NTPase"/>
</dbReference>
<evidence type="ECO:0000256" key="4">
    <source>
        <dbReference type="ARBA" id="ARBA00023204"/>
    </source>
</evidence>
<dbReference type="GO" id="GO:0006281">
    <property type="term" value="P:DNA repair"/>
    <property type="evidence" value="ECO:0007669"/>
    <property type="project" value="UniProtKB-KW"/>
</dbReference>
<dbReference type="NCBIfam" id="TIGR01664">
    <property type="entry name" value="DNA-3'-Pase"/>
    <property type="match status" value="1"/>
</dbReference>
<keyword evidence="2" id="KW-0227">DNA damage</keyword>
<keyword evidence="3" id="KW-0378">Hydrolase</keyword>
<evidence type="ECO:0000256" key="5">
    <source>
        <dbReference type="ARBA" id="ARBA00023242"/>
    </source>
</evidence>
<evidence type="ECO:0000313" key="8">
    <source>
        <dbReference type="EMBL" id="CAG5079088.1"/>
    </source>
</evidence>
<dbReference type="GO" id="GO:0005634">
    <property type="term" value="C:nucleus"/>
    <property type="evidence" value="ECO:0007669"/>
    <property type="project" value="UniProtKB-SubCell"/>
</dbReference>
<dbReference type="AlphaFoldDB" id="A0A8J2H770"/>
<sequence>MQTVNKHSRLHVCQSSKMSGETTSCYIYTEDNLHSPIFLPNKKEVIVGRSSDTKITDSKCSREQVRLSAHYDEKSIIVEQLGKKPSGLNGVKTQKNQKYTAKHGDTLELLYGSYPHKFEFIPPPSYDTLTNSNQPAESTNEKKASARQKRSFDSDSDDDFILDRKKMKNSNVSDSSANSSRKDDGNISKASSNASTEVSQNSKYKWQTINGSLFIMTSSNCKAKSKIAGYDLDNTLITTKSGYVFPQNESDWKILYPNISKKLKELMEKGYKIVVFTNQNGIESGKTNITEFKRKIEAITEKLDLPLQVFVSGSRDLNRKPLIGMWQHLAEHENDGVEIDYSTSFFVGDAAGRPKNWMLKAKKDHSSADRLFAINLGLKFQTPEEHFLGYGKAKFDMPKFDPRQPINQSVFQPSDALDSSSGLEVILMVGGPGSGKSFVVENYLKSYVHVNRDKLGSWQKCIALMEKSLNDGKSVVIDNTNPDVASRKRFIDAAVNKKVPIRCFIMTTTPEHAKHNNKFRELTDKNHTVVSDIIINSYYKNFVQPKKDEGYSQLVKVNFVPKFKSEANRKLYSMYLLEK</sequence>
<dbReference type="OrthoDB" id="19045at2759"/>
<dbReference type="InterPro" id="IPR013954">
    <property type="entry name" value="PNK3P"/>
</dbReference>
<feature type="region of interest" description="Disordered" evidence="6">
    <location>
        <begin position="125"/>
        <end position="194"/>
    </location>
</feature>
<evidence type="ECO:0000256" key="2">
    <source>
        <dbReference type="ARBA" id="ARBA00022763"/>
    </source>
</evidence>
<dbReference type="PANTHER" id="PTHR12083:SF9">
    <property type="entry name" value="BIFUNCTIONAL POLYNUCLEOTIDE PHOSPHATASE_KINASE"/>
    <property type="match status" value="1"/>
</dbReference>
<name>A0A8J2H770_COTCN</name>
<comment type="caution">
    <text evidence="8">The sequence shown here is derived from an EMBL/GenBank/DDBJ whole genome shotgun (WGS) entry which is preliminary data.</text>
</comment>
<feature type="compositionally biased region" description="Low complexity" evidence="6">
    <location>
        <begin position="169"/>
        <end position="179"/>
    </location>
</feature>
<dbReference type="InterPro" id="IPR036412">
    <property type="entry name" value="HAD-like_sf"/>
</dbReference>
<evidence type="ECO:0000256" key="6">
    <source>
        <dbReference type="SAM" id="MobiDB-lite"/>
    </source>
</evidence>
<dbReference type="Pfam" id="PF08645">
    <property type="entry name" value="PNK3P"/>
    <property type="match status" value="1"/>
</dbReference>
<dbReference type="GO" id="GO:0003690">
    <property type="term" value="F:double-stranded DNA binding"/>
    <property type="evidence" value="ECO:0007669"/>
    <property type="project" value="TreeGrafter"/>
</dbReference>
<dbReference type="SUPFAM" id="SSF49879">
    <property type="entry name" value="SMAD/FHA domain"/>
    <property type="match status" value="1"/>
</dbReference>